<comment type="caution">
    <text evidence="2">The sequence shown here is derived from an EMBL/GenBank/DDBJ whole genome shotgun (WGS) entry which is preliminary data.</text>
</comment>
<evidence type="ECO:0000313" key="3">
    <source>
        <dbReference type="Proteomes" id="UP000765509"/>
    </source>
</evidence>
<accession>A0A9Q3ETP5</accession>
<evidence type="ECO:0000313" key="2">
    <source>
        <dbReference type="EMBL" id="MBW0528106.1"/>
    </source>
</evidence>
<keyword evidence="3" id="KW-1185">Reference proteome</keyword>
<protein>
    <recommendedName>
        <fullName evidence="1">Reverse transcriptase Ty1/copia-type domain-containing protein</fullName>
    </recommendedName>
</protein>
<proteinExistence type="predicted"/>
<dbReference type="OrthoDB" id="413361at2759"/>
<dbReference type="AlphaFoldDB" id="A0A9Q3ETP5"/>
<organism evidence="2 3">
    <name type="scientific">Austropuccinia psidii MF-1</name>
    <dbReference type="NCBI Taxonomy" id="1389203"/>
    <lineage>
        <taxon>Eukaryota</taxon>
        <taxon>Fungi</taxon>
        <taxon>Dikarya</taxon>
        <taxon>Basidiomycota</taxon>
        <taxon>Pucciniomycotina</taxon>
        <taxon>Pucciniomycetes</taxon>
        <taxon>Pucciniales</taxon>
        <taxon>Sphaerophragmiaceae</taxon>
        <taxon>Austropuccinia</taxon>
    </lineage>
</organism>
<dbReference type="InterPro" id="IPR013103">
    <property type="entry name" value="RVT_2"/>
</dbReference>
<dbReference type="Pfam" id="PF07727">
    <property type="entry name" value="RVT_2"/>
    <property type="match status" value="1"/>
</dbReference>
<reference evidence="2" key="1">
    <citation type="submission" date="2021-03" db="EMBL/GenBank/DDBJ databases">
        <title>Draft genome sequence of rust myrtle Austropuccinia psidii MF-1, a brazilian biotype.</title>
        <authorList>
            <person name="Quecine M.C."/>
            <person name="Pachon D.M.R."/>
            <person name="Bonatelli M.L."/>
            <person name="Correr F.H."/>
            <person name="Franceschini L.M."/>
            <person name="Leite T.F."/>
            <person name="Margarido G.R.A."/>
            <person name="Almeida C.A."/>
            <person name="Ferrarezi J.A."/>
            <person name="Labate C.A."/>
        </authorList>
    </citation>
    <scope>NUCLEOTIDE SEQUENCE</scope>
    <source>
        <strain evidence="2">MF-1</strain>
    </source>
</reference>
<name>A0A9Q3ETP5_9BASI</name>
<feature type="domain" description="Reverse transcriptase Ty1/copia-type" evidence="1">
    <location>
        <begin position="5"/>
        <end position="242"/>
    </location>
</feature>
<sequence>MIYVNVWEEVTVKDNYRLIGTTWVLKTKRDGLNDIIENKARLCAQGFSQLQGKYYSKTFAPTGWLNSLSTLISHTATNNLSFEQLDIKSEFLNSPLEQDVYLEIPQGFDRDKRNVFLKLKKAIYGLKQEPLPWYCYLYLWLVNSGFSISKADSCVFYLKGNEPIWLFLHVDDIGIFGKKIMGFKNVIKREFQTKPLSSAELMLGIKIVHEPKTITLAQSRYIDSLLQSYGMSNCKPTATPLIPNSHLGSSS</sequence>
<evidence type="ECO:0000259" key="1">
    <source>
        <dbReference type="Pfam" id="PF07727"/>
    </source>
</evidence>
<dbReference type="EMBL" id="AVOT02034072">
    <property type="protein sequence ID" value="MBW0528106.1"/>
    <property type="molecule type" value="Genomic_DNA"/>
</dbReference>
<dbReference type="Proteomes" id="UP000765509">
    <property type="component" value="Unassembled WGS sequence"/>
</dbReference>
<gene>
    <name evidence="2" type="ORF">O181_067821</name>
</gene>